<dbReference type="Proteomes" id="UP000075902">
    <property type="component" value="Unassembled WGS sequence"/>
</dbReference>
<proteinExistence type="predicted"/>
<keyword evidence="3" id="KW-1185">Reference proteome</keyword>
<evidence type="ECO:0000313" key="3">
    <source>
        <dbReference type="Proteomes" id="UP000075902"/>
    </source>
</evidence>
<name>A0A182U8X3_9DIPT</name>
<dbReference type="VEuPathDB" id="VectorBase:AMEC016076"/>
<dbReference type="EnsemblMetazoa" id="AMEC016076-RA">
    <property type="protein sequence ID" value="AMEC016076-PA"/>
    <property type="gene ID" value="AMEC016076"/>
</dbReference>
<sequence>MQPKARPSATTLAHSVALNAACTVVKSAASTNTVTVTPSDAAAAEQPAGGTDTNSSTPGLPSAVEYEYQDNPAADADKVSRVLATKATSSTGPREGRNRTK</sequence>
<evidence type="ECO:0000313" key="2">
    <source>
        <dbReference type="EnsemblMetazoa" id="AMEC016076-PA"/>
    </source>
</evidence>
<accession>A0A182U8X3</accession>
<reference evidence="2" key="2">
    <citation type="submission" date="2020-05" db="UniProtKB">
        <authorList>
            <consortium name="EnsemblMetazoa"/>
        </authorList>
    </citation>
    <scope>IDENTIFICATION</scope>
    <source>
        <strain evidence="2">CM1001059</strain>
    </source>
</reference>
<protein>
    <submittedName>
        <fullName evidence="2">Uncharacterized protein</fullName>
    </submittedName>
</protein>
<organism evidence="2 3">
    <name type="scientific">Anopheles melas</name>
    <dbReference type="NCBI Taxonomy" id="34690"/>
    <lineage>
        <taxon>Eukaryota</taxon>
        <taxon>Metazoa</taxon>
        <taxon>Ecdysozoa</taxon>
        <taxon>Arthropoda</taxon>
        <taxon>Hexapoda</taxon>
        <taxon>Insecta</taxon>
        <taxon>Pterygota</taxon>
        <taxon>Neoptera</taxon>
        <taxon>Endopterygota</taxon>
        <taxon>Diptera</taxon>
        <taxon>Nematocera</taxon>
        <taxon>Culicoidea</taxon>
        <taxon>Culicidae</taxon>
        <taxon>Anophelinae</taxon>
        <taxon>Anopheles</taxon>
    </lineage>
</organism>
<feature type="region of interest" description="Disordered" evidence="1">
    <location>
        <begin position="32"/>
        <end position="101"/>
    </location>
</feature>
<evidence type="ECO:0000256" key="1">
    <source>
        <dbReference type="SAM" id="MobiDB-lite"/>
    </source>
</evidence>
<dbReference type="AlphaFoldDB" id="A0A182U8X3"/>
<reference evidence="3" key="1">
    <citation type="submission" date="2014-01" db="EMBL/GenBank/DDBJ databases">
        <title>The Genome Sequence of Anopheles melas CM1001059_A (V2).</title>
        <authorList>
            <consortium name="The Broad Institute Genomics Platform"/>
            <person name="Neafsey D.E."/>
            <person name="Besansky N."/>
            <person name="Howell P."/>
            <person name="Walton C."/>
            <person name="Young S.K."/>
            <person name="Zeng Q."/>
            <person name="Gargeya S."/>
            <person name="Fitzgerald M."/>
            <person name="Haas B."/>
            <person name="Abouelleil A."/>
            <person name="Allen A.W."/>
            <person name="Alvarado L."/>
            <person name="Arachchi H.M."/>
            <person name="Berlin A.M."/>
            <person name="Chapman S.B."/>
            <person name="Gainer-Dewar J."/>
            <person name="Goldberg J."/>
            <person name="Griggs A."/>
            <person name="Gujja S."/>
            <person name="Hansen M."/>
            <person name="Howarth C."/>
            <person name="Imamovic A."/>
            <person name="Ireland A."/>
            <person name="Larimer J."/>
            <person name="McCowan C."/>
            <person name="Murphy C."/>
            <person name="Pearson M."/>
            <person name="Poon T.W."/>
            <person name="Priest M."/>
            <person name="Roberts A."/>
            <person name="Saif S."/>
            <person name="Shea T."/>
            <person name="Sisk P."/>
            <person name="Sykes S."/>
            <person name="Wortman J."/>
            <person name="Nusbaum C."/>
            <person name="Birren B."/>
        </authorList>
    </citation>
    <scope>NUCLEOTIDE SEQUENCE [LARGE SCALE GENOMIC DNA]</scope>
    <source>
        <strain evidence="3">CM1001059</strain>
    </source>
</reference>